<proteinExistence type="predicted"/>
<keyword evidence="3" id="KW-1185">Reference proteome</keyword>
<sequence length="154" mass="17600">MSPVNLPHEFTILNNDYADFDNQALELNTRQQSHCKEWFEARQYRLTSSNFGRVLKRKSAPSDKFLTSIFNSKQISAAPLDYGKRHEKSAKAKYLIEYKDRHYHECGLVVNKNFMFLGASPDGILCDNGQSGIVEIKCPYTARNMKTEGLSTGR</sequence>
<accession>A0A8B6GDG2</accession>
<dbReference type="GO" id="GO:0006281">
    <property type="term" value="P:DNA repair"/>
    <property type="evidence" value="ECO:0007669"/>
    <property type="project" value="UniProtKB-ARBA"/>
</dbReference>
<dbReference type="PANTHER" id="PTHR46609:SF8">
    <property type="entry name" value="YQAJ VIRAL RECOMBINASE DOMAIN-CONTAINING PROTEIN"/>
    <property type="match status" value="1"/>
</dbReference>
<feature type="domain" description="YqaJ viral recombinase" evidence="1">
    <location>
        <begin position="37"/>
        <end position="148"/>
    </location>
</feature>
<dbReference type="PANTHER" id="PTHR46609">
    <property type="entry name" value="EXONUCLEASE, PHAGE-TYPE/RECB, C-TERMINAL DOMAIN-CONTAINING PROTEIN"/>
    <property type="match status" value="1"/>
</dbReference>
<protein>
    <recommendedName>
        <fullName evidence="1">YqaJ viral recombinase domain-containing protein</fullName>
    </recommendedName>
</protein>
<dbReference type="Gene3D" id="3.90.320.10">
    <property type="match status" value="1"/>
</dbReference>
<dbReference type="InterPro" id="IPR019080">
    <property type="entry name" value="YqaJ_viral_recombinase"/>
</dbReference>
<dbReference type="OrthoDB" id="6158042at2759"/>
<gene>
    <name evidence="2" type="ORF">MGAL_10B036652</name>
</gene>
<reference evidence="2" key="1">
    <citation type="submission" date="2018-11" db="EMBL/GenBank/DDBJ databases">
        <authorList>
            <person name="Alioto T."/>
            <person name="Alioto T."/>
        </authorList>
    </citation>
    <scope>NUCLEOTIDE SEQUENCE</scope>
</reference>
<dbReference type="EMBL" id="UYJE01008257">
    <property type="protein sequence ID" value="VDI62477.1"/>
    <property type="molecule type" value="Genomic_DNA"/>
</dbReference>
<organism evidence="2 3">
    <name type="scientific">Mytilus galloprovincialis</name>
    <name type="common">Mediterranean mussel</name>
    <dbReference type="NCBI Taxonomy" id="29158"/>
    <lineage>
        <taxon>Eukaryota</taxon>
        <taxon>Metazoa</taxon>
        <taxon>Spiralia</taxon>
        <taxon>Lophotrochozoa</taxon>
        <taxon>Mollusca</taxon>
        <taxon>Bivalvia</taxon>
        <taxon>Autobranchia</taxon>
        <taxon>Pteriomorphia</taxon>
        <taxon>Mytilida</taxon>
        <taxon>Mytiloidea</taxon>
        <taxon>Mytilidae</taxon>
        <taxon>Mytilinae</taxon>
        <taxon>Mytilus</taxon>
    </lineage>
</organism>
<evidence type="ECO:0000313" key="2">
    <source>
        <dbReference type="EMBL" id="VDI62477.1"/>
    </source>
</evidence>
<dbReference type="InterPro" id="IPR051703">
    <property type="entry name" value="NF-kappa-B_Signaling_Reg"/>
</dbReference>
<comment type="caution">
    <text evidence="2">The sequence shown here is derived from an EMBL/GenBank/DDBJ whole genome shotgun (WGS) entry which is preliminary data.</text>
</comment>
<dbReference type="SUPFAM" id="SSF52980">
    <property type="entry name" value="Restriction endonuclease-like"/>
    <property type="match status" value="1"/>
</dbReference>
<dbReference type="AlphaFoldDB" id="A0A8B6GDG2"/>
<dbReference type="InterPro" id="IPR011604">
    <property type="entry name" value="PDDEXK-like_dom_sf"/>
</dbReference>
<name>A0A8B6GDG2_MYTGA</name>
<dbReference type="Pfam" id="PF09588">
    <property type="entry name" value="YqaJ"/>
    <property type="match status" value="1"/>
</dbReference>
<dbReference type="Proteomes" id="UP000596742">
    <property type="component" value="Unassembled WGS sequence"/>
</dbReference>
<dbReference type="CDD" id="cd22343">
    <property type="entry name" value="PDDEXK_lambda_exonuclease-like"/>
    <property type="match status" value="1"/>
</dbReference>
<evidence type="ECO:0000259" key="1">
    <source>
        <dbReference type="Pfam" id="PF09588"/>
    </source>
</evidence>
<evidence type="ECO:0000313" key="3">
    <source>
        <dbReference type="Proteomes" id="UP000596742"/>
    </source>
</evidence>
<dbReference type="InterPro" id="IPR011335">
    <property type="entry name" value="Restrct_endonuc-II-like"/>
</dbReference>